<dbReference type="EMBL" id="JBHRTA010000038">
    <property type="protein sequence ID" value="MFC3199374.1"/>
    <property type="molecule type" value="Genomic_DNA"/>
</dbReference>
<dbReference type="InterPro" id="IPR036291">
    <property type="entry name" value="NAD(P)-bd_dom_sf"/>
</dbReference>
<evidence type="ECO:0000313" key="2">
    <source>
        <dbReference type="EMBL" id="MFC3199374.1"/>
    </source>
</evidence>
<dbReference type="PANTHER" id="PTHR42760">
    <property type="entry name" value="SHORT-CHAIN DEHYDROGENASES/REDUCTASES FAMILY MEMBER"/>
    <property type="match status" value="1"/>
</dbReference>
<keyword evidence="3" id="KW-1185">Reference proteome</keyword>
<dbReference type="RefSeq" id="WP_379024913.1">
    <property type="nucleotide sequence ID" value="NZ_JBHRTA010000038.1"/>
</dbReference>
<dbReference type="InterPro" id="IPR020904">
    <property type="entry name" value="Sc_DH/Rdtase_CS"/>
</dbReference>
<evidence type="ECO:0000313" key="3">
    <source>
        <dbReference type="Proteomes" id="UP001595526"/>
    </source>
</evidence>
<dbReference type="EC" id="1.1.1.-" evidence="2"/>
<dbReference type="InterPro" id="IPR002347">
    <property type="entry name" value="SDR_fam"/>
</dbReference>
<dbReference type="PROSITE" id="PS00061">
    <property type="entry name" value="ADH_SHORT"/>
    <property type="match status" value="1"/>
</dbReference>
<evidence type="ECO:0000256" key="1">
    <source>
        <dbReference type="ARBA" id="ARBA00006484"/>
    </source>
</evidence>
<proteinExistence type="inferred from homology"/>
<name>A0ABV7JN28_9SPHI</name>
<dbReference type="Pfam" id="PF13561">
    <property type="entry name" value="adh_short_C2"/>
    <property type="match status" value="1"/>
</dbReference>
<protein>
    <submittedName>
        <fullName evidence="2">SDR family NAD(P)-dependent oxidoreductase</fullName>
        <ecNumber evidence="2">1.1.1.-</ecNumber>
    </submittedName>
</protein>
<dbReference type="GO" id="GO:0016491">
    <property type="term" value="F:oxidoreductase activity"/>
    <property type="evidence" value="ECO:0007669"/>
    <property type="project" value="UniProtKB-KW"/>
</dbReference>
<accession>A0ABV7JN28</accession>
<dbReference type="PRINTS" id="PR00081">
    <property type="entry name" value="GDHRDH"/>
</dbReference>
<dbReference type="CDD" id="cd05233">
    <property type="entry name" value="SDR_c"/>
    <property type="match status" value="1"/>
</dbReference>
<reference evidence="3" key="1">
    <citation type="journal article" date="2019" name="Int. J. Syst. Evol. Microbiol.">
        <title>The Global Catalogue of Microorganisms (GCM) 10K type strain sequencing project: providing services to taxonomists for standard genome sequencing and annotation.</title>
        <authorList>
            <consortium name="The Broad Institute Genomics Platform"/>
            <consortium name="The Broad Institute Genome Sequencing Center for Infectious Disease"/>
            <person name="Wu L."/>
            <person name="Ma J."/>
        </authorList>
    </citation>
    <scope>NUCLEOTIDE SEQUENCE [LARGE SCALE GENOMIC DNA]</scope>
    <source>
        <strain evidence="3">KCTC 52416</strain>
    </source>
</reference>
<dbReference type="Gene3D" id="3.40.50.720">
    <property type="entry name" value="NAD(P)-binding Rossmann-like Domain"/>
    <property type="match status" value="1"/>
</dbReference>
<dbReference type="Proteomes" id="UP001595526">
    <property type="component" value="Unassembled WGS sequence"/>
</dbReference>
<gene>
    <name evidence="2" type="ORF">ACFOET_17260</name>
</gene>
<dbReference type="PANTHER" id="PTHR42760:SF50">
    <property type="entry name" value="SHORT-CHAIN DEHYDROGENASE-RELATED"/>
    <property type="match status" value="1"/>
</dbReference>
<comment type="caution">
    <text evidence="2">The sequence shown here is derived from an EMBL/GenBank/DDBJ whole genome shotgun (WGS) entry which is preliminary data.</text>
</comment>
<keyword evidence="2" id="KW-0560">Oxidoreductase</keyword>
<dbReference type="PRINTS" id="PR00080">
    <property type="entry name" value="SDRFAMILY"/>
</dbReference>
<organism evidence="2 3">
    <name type="scientific">Parapedobacter deserti</name>
    <dbReference type="NCBI Taxonomy" id="1912957"/>
    <lineage>
        <taxon>Bacteria</taxon>
        <taxon>Pseudomonadati</taxon>
        <taxon>Bacteroidota</taxon>
        <taxon>Sphingobacteriia</taxon>
        <taxon>Sphingobacteriales</taxon>
        <taxon>Sphingobacteriaceae</taxon>
        <taxon>Parapedobacter</taxon>
    </lineage>
</organism>
<dbReference type="SUPFAM" id="SSF51735">
    <property type="entry name" value="NAD(P)-binding Rossmann-fold domains"/>
    <property type="match status" value="1"/>
</dbReference>
<comment type="similarity">
    <text evidence="1">Belongs to the short-chain dehydrogenases/reductases (SDR) family.</text>
</comment>
<sequence>MEHRQQSGTLVGKVAFVTGGSRGMGAAIVKRLAAEGAAVAFTHSGNRTDSATAVVSEVEEAGGYAEAIVADNRNARDLSLAIEQVADRYGKIDILVNNAGIFLYKGTQESSLEEFDELVDVNIRAVFIAMRDASRLMPAGGRIITIGSNVADRVTDGNMGLYGMSKSALIGLTKGMAREMGPHNITVNLVQPGPVDTEMNPADSEMACETVGAMAISRYGTTGEIAGLVAYLASEESQFITGTAITIDGGYNS</sequence>